<accession>A0A7J9IVR0</accession>
<dbReference type="EMBL" id="JABFAE010000004">
    <property type="protein sequence ID" value="MBA0826209.1"/>
    <property type="molecule type" value="Genomic_DNA"/>
</dbReference>
<dbReference type="AlphaFoldDB" id="A0A7J9IVR0"/>
<proteinExistence type="predicted"/>
<evidence type="ECO:0000313" key="1">
    <source>
        <dbReference type="EMBL" id="MBA0826209.1"/>
    </source>
</evidence>
<name>A0A7J9IVR0_9ROSI</name>
<sequence>MARKFGNFIGTFLDYDTKSIKSGYRAFLWIHVRIDIRGILSGSNSSREKNDFPLEWDLTIRATSRLGSAATIENVNPNLSLGEEDALMEVRESKK</sequence>
<dbReference type="Proteomes" id="UP000593575">
    <property type="component" value="Unassembled WGS sequence"/>
</dbReference>
<protein>
    <submittedName>
        <fullName evidence="1">Uncharacterized protein</fullName>
    </submittedName>
</protein>
<keyword evidence="2" id="KW-1185">Reference proteome</keyword>
<evidence type="ECO:0000313" key="2">
    <source>
        <dbReference type="Proteomes" id="UP000593575"/>
    </source>
</evidence>
<comment type="caution">
    <text evidence="1">The sequence shown here is derived from an EMBL/GenBank/DDBJ whole genome shotgun (WGS) entry which is preliminary data.</text>
</comment>
<gene>
    <name evidence="1" type="ORF">Goarm_011084</name>
</gene>
<organism evidence="1 2">
    <name type="scientific">Gossypium armourianum</name>
    <dbReference type="NCBI Taxonomy" id="34283"/>
    <lineage>
        <taxon>Eukaryota</taxon>
        <taxon>Viridiplantae</taxon>
        <taxon>Streptophyta</taxon>
        <taxon>Embryophyta</taxon>
        <taxon>Tracheophyta</taxon>
        <taxon>Spermatophyta</taxon>
        <taxon>Magnoliopsida</taxon>
        <taxon>eudicotyledons</taxon>
        <taxon>Gunneridae</taxon>
        <taxon>Pentapetalae</taxon>
        <taxon>rosids</taxon>
        <taxon>malvids</taxon>
        <taxon>Malvales</taxon>
        <taxon>Malvaceae</taxon>
        <taxon>Malvoideae</taxon>
        <taxon>Gossypium</taxon>
    </lineage>
</organism>
<reference evidence="1 2" key="1">
    <citation type="journal article" date="2019" name="Genome Biol. Evol.">
        <title>Insights into the evolution of the New World diploid cottons (Gossypium, subgenus Houzingenia) based on genome sequencing.</title>
        <authorList>
            <person name="Grover C.E."/>
            <person name="Arick M.A. 2nd"/>
            <person name="Thrash A."/>
            <person name="Conover J.L."/>
            <person name="Sanders W.S."/>
            <person name="Peterson D.G."/>
            <person name="Frelichowski J.E."/>
            <person name="Scheffler J.A."/>
            <person name="Scheffler B.E."/>
            <person name="Wendel J.F."/>
        </authorList>
    </citation>
    <scope>NUCLEOTIDE SEQUENCE [LARGE SCALE GENOMIC DNA]</scope>
    <source>
        <strain evidence="1">6</strain>
        <tissue evidence="1">Leaf</tissue>
    </source>
</reference>